<gene>
    <name evidence="15" type="primary">LOC117640166</name>
</gene>
<dbReference type="FunFam" id="3.30.160.60:FF:000169">
    <property type="entry name" value="transcriptional repressor scratch 2"/>
    <property type="match status" value="1"/>
</dbReference>
<keyword evidence="7" id="KW-0238">DNA-binding</keyword>
<evidence type="ECO:0000256" key="2">
    <source>
        <dbReference type="ARBA" id="ARBA00022723"/>
    </source>
</evidence>
<feature type="compositionally biased region" description="Acidic residues" evidence="12">
    <location>
        <begin position="41"/>
        <end position="50"/>
    </location>
</feature>
<feature type="domain" description="C2H2-type" evidence="13">
    <location>
        <begin position="506"/>
        <end position="536"/>
    </location>
</feature>
<proteinExistence type="inferred from homology"/>
<evidence type="ECO:0000256" key="4">
    <source>
        <dbReference type="ARBA" id="ARBA00022771"/>
    </source>
</evidence>
<evidence type="ECO:0000256" key="1">
    <source>
        <dbReference type="ARBA" id="ARBA00004123"/>
    </source>
</evidence>
<dbReference type="PANTHER" id="PTHR24388">
    <property type="entry name" value="ZINC FINGER PROTEIN"/>
    <property type="match status" value="1"/>
</dbReference>
<feature type="compositionally biased region" description="Low complexity" evidence="12">
    <location>
        <begin position="29"/>
        <end position="40"/>
    </location>
</feature>
<evidence type="ECO:0000256" key="10">
    <source>
        <dbReference type="ARBA" id="ARBA00037948"/>
    </source>
</evidence>
<keyword evidence="9" id="KW-0539">Nucleus</keyword>
<dbReference type="SMART" id="SM00355">
    <property type="entry name" value="ZnF_C2H2"/>
    <property type="match status" value="5"/>
</dbReference>
<evidence type="ECO:0000256" key="6">
    <source>
        <dbReference type="ARBA" id="ARBA00023015"/>
    </source>
</evidence>
<dbReference type="GO" id="GO:0000978">
    <property type="term" value="F:RNA polymerase II cis-regulatory region sequence-specific DNA binding"/>
    <property type="evidence" value="ECO:0007669"/>
    <property type="project" value="TreeGrafter"/>
</dbReference>
<keyword evidence="5" id="KW-0862">Zinc</keyword>
<dbReference type="InParanoid" id="A0A6P8XZ05"/>
<evidence type="ECO:0000256" key="11">
    <source>
        <dbReference type="PROSITE-ProRule" id="PRU00042"/>
    </source>
</evidence>
<dbReference type="FunFam" id="3.30.160.60:FF:000043">
    <property type="entry name" value="Scratch family zinc finger 2"/>
    <property type="match status" value="1"/>
</dbReference>
<accession>A0A6P8XZ05</accession>
<dbReference type="FunCoup" id="A0A6P8XZ05">
    <property type="interactions" value="120"/>
</dbReference>
<keyword evidence="3" id="KW-0677">Repeat</keyword>
<dbReference type="FunFam" id="3.30.160.60:FF:000322">
    <property type="entry name" value="GDNF-inducible zinc finger protein 1"/>
    <property type="match status" value="1"/>
</dbReference>
<feature type="region of interest" description="Disordered" evidence="12">
    <location>
        <begin position="12"/>
        <end position="130"/>
    </location>
</feature>
<dbReference type="PROSITE" id="PS00028">
    <property type="entry name" value="ZINC_FINGER_C2H2_1"/>
    <property type="match status" value="4"/>
</dbReference>
<feature type="compositionally biased region" description="Low complexity" evidence="12">
    <location>
        <begin position="108"/>
        <end position="118"/>
    </location>
</feature>
<evidence type="ECO:0000313" key="14">
    <source>
        <dbReference type="Proteomes" id="UP000515158"/>
    </source>
</evidence>
<dbReference type="PROSITE" id="PS50157">
    <property type="entry name" value="ZINC_FINGER_C2H2_2"/>
    <property type="match status" value="5"/>
</dbReference>
<evidence type="ECO:0000256" key="9">
    <source>
        <dbReference type="ARBA" id="ARBA00023242"/>
    </source>
</evidence>
<feature type="domain" description="C2H2-type" evidence="13">
    <location>
        <begin position="393"/>
        <end position="420"/>
    </location>
</feature>
<evidence type="ECO:0000256" key="5">
    <source>
        <dbReference type="ARBA" id="ARBA00022833"/>
    </source>
</evidence>
<feature type="region of interest" description="Disordered" evidence="12">
    <location>
        <begin position="312"/>
        <end position="355"/>
    </location>
</feature>
<feature type="domain" description="C2H2-type" evidence="13">
    <location>
        <begin position="424"/>
        <end position="446"/>
    </location>
</feature>
<keyword evidence="4 11" id="KW-0863">Zinc-finger</keyword>
<dbReference type="Proteomes" id="UP000515158">
    <property type="component" value="Unplaced"/>
</dbReference>
<reference evidence="15" key="1">
    <citation type="submission" date="2025-08" db="UniProtKB">
        <authorList>
            <consortium name="RefSeq"/>
        </authorList>
    </citation>
    <scope>IDENTIFICATION</scope>
    <source>
        <tissue evidence="15">Total insect</tissue>
    </source>
</reference>
<dbReference type="RefSeq" id="XP_034232338.1">
    <property type="nucleotide sequence ID" value="XM_034376447.1"/>
</dbReference>
<dbReference type="InterPro" id="IPR036236">
    <property type="entry name" value="Znf_C2H2_sf"/>
</dbReference>
<dbReference type="AlphaFoldDB" id="A0A6P8XZ05"/>
<dbReference type="GO" id="GO:0008270">
    <property type="term" value="F:zinc ion binding"/>
    <property type="evidence" value="ECO:0007669"/>
    <property type="project" value="UniProtKB-KW"/>
</dbReference>
<dbReference type="GO" id="GO:0005634">
    <property type="term" value="C:nucleus"/>
    <property type="evidence" value="ECO:0007669"/>
    <property type="project" value="UniProtKB-SubCell"/>
</dbReference>
<keyword evidence="8" id="KW-0804">Transcription</keyword>
<dbReference type="InterPro" id="IPR050527">
    <property type="entry name" value="Snail/Krueppel_Znf"/>
</dbReference>
<comment type="similarity">
    <text evidence="10">Belongs to the snail C2H2-type zinc-finger protein family.</text>
</comment>
<feature type="region of interest" description="Disordered" evidence="12">
    <location>
        <begin position="165"/>
        <end position="271"/>
    </location>
</feature>
<dbReference type="GeneID" id="117640166"/>
<evidence type="ECO:0000259" key="13">
    <source>
        <dbReference type="PROSITE" id="PS50157"/>
    </source>
</evidence>
<comment type="subcellular location">
    <subcellularLocation>
        <location evidence="1">Nucleus</location>
    </subcellularLocation>
</comment>
<feature type="domain" description="C2H2-type" evidence="13">
    <location>
        <begin position="450"/>
        <end position="477"/>
    </location>
</feature>
<keyword evidence="14" id="KW-1185">Reference proteome</keyword>
<dbReference type="KEGG" id="tpal:117640166"/>
<dbReference type="InterPro" id="IPR013087">
    <property type="entry name" value="Znf_C2H2_type"/>
</dbReference>
<dbReference type="SUPFAM" id="SSF57667">
    <property type="entry name" value="beta-beta-alpha zinc fingers"/>
    <property type="match status" value="2"/>
</dbReference>
<evidence type="ECO:0000256" key="8">
    <source>
        <dbReference type="ARBA" id="ARBA00023163"/>
    </source>
</evidence>
<evidence type="ECO:0000256" key="12">
    <source>
        <dbReference type="SAM" id="MobiDB-lite"/>
    </source>
</evidence>
<sequence>MPRCLMAKKWKAYPWPDRGDNVDAEAMTPASASAPAQASDQQDDEEEIDVVGDSSPIKTSVIRRAGGGGASVIQEAPRSASATAGTTGTTSTSSSTSSSAPHQPSCWSPASPTAGATAPSPPPSESQAIPPTSATLETRVSVLYHGYELTALPFTAYLGHHPTLPPLSPGSPAPTYATLQPPSPSSSTPRRCFTSTGAQLSLPPKKKDIYRPYSLEPSPGSSPQPLDVREEDDGPRPPSPRHQYVEVTRPEPQRARPITLSITPGTPVRPIPLDPMSYQTLDTRPPPLSLSTAAPDDLTAAHAILDLSSSTLPYPPARPASPMHHQGLHLHHHQEEAEQPHPLQHEQEKPGTKGGKTVSYTYEAFFVSDGRSKRKSSSSEDECSNNTDKKGRYVCGECGKRYATSSNLSRHKQTHRSLDSGSARQCNVCGKAYVSMPALAMHVLTHQLTHACGVCGKLFSRPWLLQGHLRSHTGEKPYGCAHCGKAFADRSNLRAHMQTHSQDKSYSCHRCHKSFALKSYLNKHLESSCVRDGASSSEESSMTGSVEESNSSAFAAPSMVGMPFAAACSA</sequence>
<feature type="compositionally biased region" description="Low complexity" evidence="12">
    <location>
        <begin position="79"/>
        <end position="100"/>
    </location>
</feature>
<keyword evidence="6" id="KW-0805">Transcription regulation</keyword>
<protein>
    <submittedName>
        <fullName evidence="15">Protein escargot</fullName>
    </submittedName>
</protein>
<keyword evidence="2" id="KW-0479">Metal-binding</keyword>
<name>A0A6P8XZ05_THRPL</name>
<dbReference type="PANTHER" id="PTHR24388:SF38">
    <property type="entry name" value="PROTEIN SNAIL"/>
    <property type="match status" value="1"/>
</dbReference>
<dbReference type="Gene3D" id="3.30.160.60">
    <property type="entry name" value="Classic Zinc Finger"/>
    <property type="match status" value="4"/>
</dbReference>
<dbReference type="GO" id="GO:0000981">
    <property type="term" value="F:DNA-binding transcription factor activity, RNA polymerase II-specific"/>
    <property type="evidence" value="ECO:0007669"/>
    <property type="project" value="TreeGrafter"/>
</dbReference>
<dbReference type="Pfam" id="PF00096">
    <property type="entry name" value="zf-C2H2"/>
    <property type="match status" value="4"/>
</dbReference>
<organism evidence="15">
    <name type="scientific">Thrips palmi</name>
    <name type="common">Melon thrips</name>
    <dbReference type="NCBI Taxonomy" id="161013"/>
    <lineage>
        <taxon>Eukaryota</taxon>
        <taxon>Metazoa</taxon>
        <taxon>Ecdysozoa</taxon>
        <taxon>Arthropoda</taxon>
        <taxon>Hexapoda</taxon>
        <taxon>Insecta</taxon>
        <taxon>Pterygota</taxon>
        <taxon>Neoptera</taxon>
        <taxon>Paraneoptera</taxon>
        <taxon>Thysanoptera</taxon>
        <taxon>Terebrantia</taxon>
        <taxon>Thripoidea</taxon>
        <taxon>Thripidae</taxon>
        <taxon>Thrips</taxon>
    </lineage>
</organism>
<evidence type="ECO:0000256" key="3">
    <source>
        <dbReference type="ARBA" id="ARBA00022737"/>
    </source>
</evidence>
<feature type="domain" description="C2H2-type" evidence="13">
    <location>
        <begin position="478"/>
        <end position="505"/>
    </location>
</feature>
<evidence type="ECO:0000313" key="15">
    <source>
        <dbReference type="RefSeq" id="XP_034232338.1"/>
    </source>
</evidence>
<dbReference type="OrthoDB" id="5428132at2759"/>
<feature type="compositionally biased region" description="Basic and acidic residues" evidence="12">
    <location>
        <begin position="333"/>
        <end position="351"/>
    </location>
</feature>
<evidence type="ECO:0000256" key="7">
    <source>
        <dbReference type="ARBA" id="ARBA00023125"/>
    </source>
</evidence>